<dbReference type="SMART" id="SM01063">
    <property type="entry name" value="CBM49"/>
    <property type="match status" value="1"/>
</dbReference>
<feature type="active site" evidence="20">
    <location>
        <position position="554"/>
    </location>
</feature>
<dbReference type="Gene3D" id="3.40.50.12780">
    <property type="entry name" value="N-terminal domain of ligase-like"/>
    <property type="match status" value="1"/>
</dbReference>
<keyword evidence="7" id="KW-0436">Ligase</keyword>
<dbReference type="PROSITE" id="PS00592">
    <property type="entry name" value="GH9_2"/>
    <property type="match status" value="1"/>
</dbReference>
<evidence type="ECO:0000256" key="4">
    <source>
        <dbReference type="ARBA" id="ARBA00006432"/>
    </source>
</evidence>
<dbReference type="GO" id="GO:0030245">
    <property type="term" value="P:cellulose catabolic process"/>
    <property type="evidence" value="ECO:0007669"/>
    <property type="project" value="UniProtKB-KW"/>
</dbReference>
<keyword evidence="23" id="KW-0812">Transmembrane</keyword>
<evidence type="ECO:0000313" key="26">
    <source>
        <dbReference type="Proteomes" id="UP000636709"/>
    </source>
</evidence>
<evidence type="ECO:0000256" key="18">
    <source>
        <dbReference type="ARBA" id="ARBA00034252"/>
    </source>
</evidence>
<dbReference type="OrthoDB" id="10257085at2759"/>
<evidence type="ECO:0000256" key="12">
    <source>
        <dbReference type="ARBA" id="ARBA00023180"/>
    </source>
</evidence>
<dbReference type="InterPro" id="IPR033126">
    <property type="entry name" value="Glyco_hydro_9_Asp/Glu_AS"/>
</dbReference>
<comment type="catalytic activity">
    <reaction evidence="18">
        <text>(E)-4-coumarate + ATP + CoA = (E)-4-coumaroyl-CoA + AMP + diphosphate</text>
        <dbReference type="Rhea" id="RHEA:19641"/>
        <dbReference type="ChEBI" id="CHEBI:12876"/>
        <dbReference type="ChEBI" id="CHEBI:30616"/>
        <dbReference type="ChEBI" id="CHEBI:33019"/>
        <dbReference type="ChEBI" id="CHEBI:57287"/>
        <dbReference type="ChEBI" id="CHEBI:85008"/>
        <dbReference type="ChEBI" id="CHEBI:456215"/>
        <dbReference type="EC" id="6.2.1.12"/>
    </reaction>
    <physiologicalReaction direction="left-to-right" evidence="18">
        <dbReference type="Rhea" id="RHEA:19642"/>
    </physiologicalReaction>
</comment>
<evidence type="ECO:0000256" key="13">
    <source>
        <dbReference type="ARBA" id="ARBA00023277"/>
    </source>
</evidence>
<dbReference type="InterPro" id="IPR045851">
    <property type="entry name" value="AMP-bd_C_sf"/>
</dbReference>
<protein>
    <recommendedName>
        <fullName evidence="21">Endoglucanase</fullName>
        <ecNumber evidence="21">3.2.1.4</ecNumber>
    </recommendedName>
</protein>
<keyword evidence="23" id="KW-1133">Transmembrane helix</keyword>
<evidence type="ECO:0000256" key="8">
    <source>
        <dbReference type="ARBA" id="ARBA00022729"/>
    </source>
</evidence>
<evidence type="ECO:0000256" key="20">
    <source>
        <dbReference type="PROSITE-ProRule" id="PRU10060"/>
    </source>
</evidence>
<dbReference type="FunFam" id="3.40.50.12780:FF:000003">
    <property type="entry name" value="Long-chain-fatty-acid--CoA ligase FadD"/>
    <property type="match status" value="1"/>
</dbReference>
<feature type="active site" evidence="19">
    <location>
        <position position="502"/>
    </location>
</feature>
<evidence type="ECO:0000256" key="6">
    <source>
        <dbReference type="ARBA" id="ARBA00022525"/>
    </source>
</evidence>
<dbReference type="EMBL" id="JACEFO010000450">
    <property type="protein sequence ID" value="KAF8769253.1"/>
    <property type="molecule type" value="Genomic_DNA"/>
</dbReference>
<dbReference type="InterPro" id="IPR008928">
    <property type="entry name" value="6-hairpin_glycosidase_sf"/>
</dbReference>
<evidence type="ECO:0000256" key="2">
    <source>
        <dbReference type="ARBA" id="ARBA00001946"/>
    </source>
</evidence>
<evidence type="ECO:0000256" key="21">
    <source>
        <dbReference type="RuleBase" id="RU361166"/>
    </source>
</evidence>
<feature type="compositionally biased region" description="Low complexity" evidence="22">
    <location>
        <begin position="813"/>
        <end position="832"/>
    </location>
</feature>
<comment type="similarity">
    <text evidence="4">Belongs to the ATP-dependent AMP-binding enzyme family.</text>
</comment>
<comment type="catalytic activity">
    <reaction evidence="16">
        <text>(E)-4-coumarate + ATP + H(+) = (E)-4-coumaroyl-AMP + diphosphate</text>
        <dbReference type="Rhea" id="RHEA:72419"/>
        <dbReference type="ChEBI" id="CHEBI:12876"/>
        <dbReference type="ChEBI" id="CHEBI:15378"/>
        <dbReference type="ChEBI" id="CHEBI:30616"/>
        <dbReference type="ChEBI" id="CHEBI:33019"/>
        <dbReference type="ChEBI" id="CHEBI:192348"/>
    </reaction>
    <physiologicalReaction direction="left-to-right" evidence="16">
        <dbReference type="Rhea" id="RHEA:72420"/>
    </physiologicalReaction>
</comment>
<dbReference type="EC" id="3.2.1.4" evidence="21"/>
<feature type="domain" description="Carbohydrate binding" evidence="24">
    <location>
        <begin position="625"/>
        <end position="707"/>
    </location>
</feature>
<proteinExistence type="inferred from homology"/>
<dbReference type="Proteomes" id="UP000636709">
    <property type="component" value="Unassembled WGS sequence"/>
</dbReference>
<comment type="caution">
    <text evidence="25">The sequence shown here is derived from an EMBL/GenBank/DDBJ whole genome shotgun (WGS) entry which is preliminary data.</text>
</comment>
<dbReference type="NCBIfam" id="NF006020">
    <property type="entry name" value="PRK08162.1"/>
    <property type="match status" value="1"/>
</dbReference>
<dbReference type="GO" id="GO:0008810">
    <property type="term" value="F:cellulase activity"/>
    <property type="evidence" value="ECO:0007669"/>
    <property type="project" value="UniProtKB-EC"/>
</dbReference>
<keyword evidence="8" id="KW-0732">Signal</keyword>
<dbReference type="PANTHER" id="PTHR43859">
    <property type="entry name" value="ACYL-ACTIVATING ENZYME"/>
    <property type="match status" value="1"/>
</dbReference>
<evidence type="ECO:0000256" key="16">
    <source>
        <dbReference type="ARBA" id="ARBA00034219"/>
    </source>
</evidence>
<keyword evidence="10" id="KW-0460">Magnesium</keyword>
<dbReference type="InterPro" id="IPR012341">
    <property type="entry name" value="6hp_glycosidase-like_sf"/>
</dbReference>
<dbReference type="Gene3D" id="1.50.10.10">
    <property type="match status" value="1"/>
</dbReference>
<evidence type="ECO:0000256" key="10">
    <source>
        <dbReference type="ARBA" id="ARBA00022842"/>
    </source>
</evidence>
<feature type="region of interest" description="Disordered" evidence="22">
    <location>
        <begin position="803"/>
        <end position="836"/>
    </location>
</feature>
<dbReference type="Pfam" id="PF13193">
    <property type="entry name" value="AMP-binding_C"/>
    <property type="match status" value="1"/>
</dbReference>
<dbReference type="Pfam" id="PF09478">
    <property type="entry name" value="CBM49"/>
    <property type="match status" value="1"/>
</dbReference>
<evidence type="ECO:0000256" key="22">
    <source>
        <dbReference type="SAM" id="MobiDB-lite"/>
    </source>
</evidence>
<dbReference type="SUPFAM" id="SSF56801">
    <property type="entry name" value="Acetyl-CoA synthetase-like"/>
    <property type="match status" value="1"/>
</dbReference>
<keyword evidence="26" id="KW-1185">Reference proteome</keyword>
<evidence type="ECO:0000256" key="14">
    <source>
        <dbReference type="ARBA" id="ARBA00023295"/>
    </source>
</evidence>
<dbReference type="InterPro" id="IPR042099">
    <property type="entry name" value="ANL_N_sf"/>
</dbReference>
<evidence type="ECO:0000259" key="24">
    <source>
        <dbReference type="SMART" id="SM01063"/>
    </source>
</evidence>
<evidence type="ECO:0000256" key="17">
    <source>
        <dbReference type="ARBA" id="ARBA00034223"/>
    </source>
</evidence>
<comment type="cofactor">
    <cofactor evidence="2">
        <name>Mg(2+)</name>
        <dbReference type="ChEBI" id="CHEBI:18420"/>
    </cofactor>
</comment>
<dbReference type="PANTHER" id="PTHR43859:SF57">
    <property type="entry name" value="ACYL-ACTIVATING ENZYME 8-RELATED"/>
    <property type="match status" value="1"/>
</dbReference>
<accession>A0A835FRJ8</accession>
<evidence type="ECO:0000256" key="1">
    <source>
        <dbReference type="ARBA" id="ARBA00000966"/>
    </source>
</evidence>
<evidence type="ECO:0000313" key="25">
    <source>
        <dbReference type="EMBL" id="KAF8769253.1"/>
    </source>
</evidence>
<dbReference type="InterPro" id="IPR000873">
    <property type="entry name" value="AMP-dep_synth/lig_dom"/>
</dbReference>
<feature type="region of interest" description="Disordered" evidence="22">
    <location>
        <begin position="751"/>
        <end position="770"/>
    </location>
</feature>
<dbReference type="FunFam" id="3.30.300.30:FF:000008">
    <property type="entry name" value="2,3-dihydroxybenzoate-AMP ligase"/>
    <property type="match status" value="1"/>
</dbReference>
<evidence type="ECO:0000256" key="15">
    <source>
        <dbReference type="ARBA" id="ARBA00023326"/>
    </source>
</evidence>
<sequence>MPWRGVTSNSTGNFSTCKPPHVRAAAHSLDQPGHWREETTTGTALPDRGRAMARLMATMTPATLMAGAALILMLAAATGASSSHYDYTGAFDKCLQFLEAQRSGKLPADRRVQWRGDSALTDGFSQGVRPIFHSIRFSPSIAMIALLAASRQQGMHVDLVGGYYDSGDHVKFGFPMAYAVTMLAWGVLEFEKEMVAANNLQRALDAIRWGTNYFVKAHTEPNVLWVQVGDGDSDHLCWERAEDMSTPRTAFKVDRNHPGSEVAGETAAALAAAAKAFRPYDSMYADLLLLHAKQLFTFADTFRGRYDDSLSSAKKFYPSESGYQDELLWAGAWLYEATADEEYLRYVSDNAEAFGGTGWSVLEFSWDNKYAGLQVLLSKLLFHGAGGAYGDMLRQFQAKAEFFLCACLQKNAGHNIKLTPGGLLYVDDWNNMQYVSSSVFLLTVYADYLAAASGVLKCPDGEVRPADMIKFVKSQVDYVLGKNPKGMSYMVGYGNYFPTHVHHRGASIPSVYADKSPVGCMDGFDKYYNSKGADPNVLHGAIVGGPDGNDGFVDDRCNYQHAEPTIAGNAPICGVFARLASEPADASSETSLSYTYDIVIAADYSPASDAYSPPHDSSPSKGSPLEFVHTVSNSWTTNGVEYYRHVVTAKNTCGHPITYLKLHVKGLSGPIYGVSPAKEKDTYELPSWLTRLPAGDKITMVYIQEGAAAKPPPDEDDSDTQPACPAGVLLCKSNDGIKFRVEADTATPIRRSFSARSRRPRRSHFSISSSPYRRKKDFTAAEGQERFRSEVTELQLMTCSLSLQSPPHPPHELSPSRASSVHATTKASAAAAGDPRGMDRLGANPANSCPLTPLGFLERAAVVFGDCPSVVYHDTVFTWSQTHRRCLRLASALVSLGISRGDIVSVLLPNVPAMYEMHFGVPMSGAVLNNINTRLDARTVSVLLRHSGSKLVFADPASLPLIRDALKQLPPGHPAPRVIPVEDPHEKDFPAAPPRTLTYEALLEKGDPEFEWVRPTSEWDPMILNYTSGTTSAPKGVVHCHRGIFLVTVDSLVEWSMPPRPTYLWTLPMFHANGWSFPWGMAVVGGANVCLRRVDAGEVYATIARRGVTHLCGAPVVLNMLANAPEGVRRPLPGKVRVLTAGAPPPAAVLHRTEAIGFDVTHGYGLTETAGLVVSCAWKAGEWDKLPASERARLKARQGVRTPGMAEVDIVDGETGRSVPRDGSTMGEIVLRGGCVMLGYLNDDKAIKAAIRDNGWFYTGDVGVMHPDGYMEIRDRSKDVIISGGENISSVEVESVLYNHPAVNEAAVVARPDEFWGETPCAFLSLKDQVSEVTATDLMAWCRERMPHYMVPKTVVFRAELPKTSTGKIQKYVLRNLAKEMGPTRKGATTTATSSRM</sequence>
<dbReference type="InterPro" id="IPR018221">
    <property type="entry name" value="Glyco_hydro_9_His_AS"/>
</dbReference>
<evidence type="ECO:0000256" key="11">
    <source>
        <dbReference type="ARBA" id="ARBA00023001"/>
    </source>
</evidence>
<dbReference type="GO" id="GO:0009698">
    <property type="term" value="P:phenylpropanoid metabolic process"/>
    <property type="evidence" value="ECO:0007669"/>
    <property type="project" value="UniProtKB-ARBA"/>
</dbReference>
<dbReference type="InterPro" id="IPR001701">
    <property type="entry name" value="Glyco_hydro_9"/>
</dbReference>
<reference evidence="25" key="1">
    <citation type="submission" date="2020-07" db="EMBL/GenBank/DDBJ databases">
        <title>Genome sequence and genetic diversity analysis of an under-domesticated orphan crop, white fonio (Digitaria exilis).</title>
        <authorList>
            <person name="Bennetzen J.L."/>
            <person name="Chen S."/>
            <person name="Ma X."/>
            <person name="Wang X."/>
            <person name="Yssel A.E.J."/>
            <person name="Chaluvadi S.R."/>
            <person name="Johnson M."/>
            <person name="Gangashetty P."/>
            <person name="Hamidou F."/>
            <person name="Sanogo M.D."/>
            <person name="Zwaenepoel A."/>
            <person name="Wallace J."/>
            <person name="Van De Peer Y."/>
            <person name="Van Deynze A."/>
        </authorList>
    </citation>
    <scope>NUCLEOTIDE SEQUENCE</scope>
    <source>
        <tissue evidence="25">Leaves</tissue>
    </source>
</reference>
<comment type="catalytic activity">
    <reaction evidence="1 21">
        <text>Endohydrolysis of (1-&gt;4)-beta-D-glucosidic linkages in cellulose, lichenin and cereal beta-D-glucans.</text>
        <dbReference type="EC" id="3.2.1.4"/>
    </reaction>
</comment>
<evidence type="ECO:0000256" key="3">
    <source>
        <dbReference type="ARBA" id="ARBA00004613"/>
    </source>
</evidence>
<dbReference type="PROSITE" id="PS00698">
    <property type="entry name" value="GH9_3"/>
    <property type="match status" value="1"/>
</dbReference>
<name>A0A835FRJ8_9POAL</name>
<evidence type="ECO:0000256" key="7">
    <source>
        <dbReference type="ARBA" id="ARBA00022598"/>
    </source>
</evidence>
<gene>
    <name evidence="25" type="ORF">HU200_006762</name>
</gene>
<dbReference type="InterPro" id="IPR020845">
    <property type="entry name" value="AMP-binding_CS"/>
</dbReference>
<dbReference type="GO" id="GO:0030246">
    <property type="term" value="F:carbohydrate binding"/>
    <property type="evidence" value="ECO:0007669"/>
    <property type="project" value="InterPro"/>
</dbReference>
<feature type="active site" evidence="20">
    <location>
        <position position="563"/>
    </location>
</feature>
<evidence type="ECO:0000256" key="19">
    <source>
        <dbReference type="PROSITE-ProRule" id="PRU10059"/>
    </source>
</evidence>
<dbReference type="SUPFAM" id="SSF48208">
    <property type="entry name" value="Six-hairpin glycosidases"/>
    <property type="match status" value="1"/>
</dbReference>
<keyword evidence="23" id="KW-0472">Membrane</keyword>
<dbReference type="GO" id="GO:0005576">
    <property type="term" value="C:extracellular region"/>
    <property type="evidence" value="ECO:0007669"/>
    <property type="project" value="UniProtKB-SubCell"/>
</dbReference>
<evidence type="ECO:0000256" key="23">
    <source>
        <dbReference type="SAM" id="Phobius"/>
    </source>
</evidence>
<dbReference type="FunFam" id="1.50.10.10:FF:000020">
    <property type="entry name" value="Endoglucanase"/>
    <property type="match status" value="1"/>
</dbReference>
<dbReference type="PROSITE" id="PS00455">
    <property type="entry name" value="AMP_BINDING"/>
    <property type="match status" value="1"/>
</dbReference>
<comment type="similarity">
    <text evidence="5 19 21">Belongs to the glycosyl hydrolase 9 (cellulase E) family.</text>
</comment>
<dbReference type="InterPro" id="IPR019028">
    <property type="entry name" value="CBM_49"/>
</dbReference>
<dbReference type="GO" id="GO:0016207">
    <property type="term" value="F:4-coumarate-CoA ligase activity"/>
    <property type="evidence" value="ECO:0007669"/>
    <property type="project" value="UniProtKB-EC"/>
</dbReference>
<keyword evidence="12" id="KW-0325">Glycoprotein</keyword>
<keyword evidence="6" id="KW-0964">Secreted</keyword>
<dbReference type="Gene3D" id="3.30.300.30">
    <property type="match status" value="1"/>
</dbReference>
<dbReference type="CDD" id="cd12118">
    <property type="entry name" value="ttLC_FACS_AEE21_like"/>
    <property type="match status" value="1"/>
</dbReference>
<dbReference type="GO" id="GO:0106290">
    <property type="term" value="F:trans-cinnamate-CoA ligase activity"/>
    <property type="evidence" value="ECO:0007669"/>
    <property type="project" value="UniProtKB-ARBA"/>
</dbReference>
<dbReference type="Pfam" id="PF00759">
    <property type="entry name" value="Glyco_hydro_9"/>
    <property type="match status" value="1"/>
</dbReference>
<dbReference type="Pfam" id="PF00501">
    <property type="entry name" value="AMP-binding"/>
    <property type="match status" value="1"/>
</dbReference>
<keyword evidence="9 19" id="KW-0378">Hydrolase</keyword>
<feature type="transmembrane region" description="Helical" evidence="23">
    <location>
        <begin position="55"/>
        <end position="77"/>
    </location>
</feature>
<keyword evidence="13 19" id="KW-0119">Carbohydrate metabolism</keyword>
<keyword evidence="14 19" id="KW-0326">Glycosidase</keyword>
<dbReference type="InterPro" id="IPR025110">
    <property type="entry name" value="AMP-bd_C"/>
</dbReference>
<keyword evidence="11 21" id="KW-0136">Cellulose degradation</keyword>
<keyword evidence="15 19" id="KW-0624">Polysaccharide degradation</keyword>
<comment type="catalytic activity">
    <reaction evidence="17">
        <text>(E)-4-coumaroyl-AMP + CoA = (E)-4-coumaroyl-CoA + AMP + H(+)</text>
        <dbReference type="Rhea" id="RHEA:72423"/>
        <dbReference type="ChEBI" id="CHEBI:15378"/>
        <dbReference type="ChEBI" id="CHEBI:57287"/>
        <dbReference type="ChEBI" id="CHEBI:85008"/>
        <dbReference type="ChEBI" id="CHEBI:192348"/>
        <dbReference type="ChEBI" id="CHEBI:456215"/>
    </reaction>
    <physiologicalReaction direction="left-to-right" evidence="17">
        <dbReference type="Rhea" id="RHEA:72424"/>
    </physiologicalReaction>
</comment>
<comment type="subcellular location">
    <subcellularLocation>
        <location evidence="3">Secreted</location>
    </subcellularLocation>
</comment>
<evidence type="ECO:0000256" key="9">
    <source>
        <dbReference type="ARBA" id="ARBA00022801"/>
    </source>
</evidence>
<organism evidence="25 26">
    <name type="scientific">Digitaria exilis</name>
    <dbReference type="NCBI Taxonomy" id="1010633"/>
    <lineage>
        <taxon>Eukaryota</taxon>
        <taxon>Viridiplantae</taxon>
        <taxon>Streptophyta</taxon>
        <taxon>Embryophyta</taxon>
        <taxon>Tracheophyta</taxon>
        <taxon>Spermatophyta</taxon>
        <taxon>Magnoliopsida</taxon>
        <taxon>Liliopsida</taxon>
        <taxon>Poales</taxon>
        <taxon>Poaceae</taxon>
        <taxon>PACMAD clade</taxon>
        <taxon>Panicoideae</taxon>
        <taxon>Panicodae</taxon>
        <taxon>Paniceae</taxon>
        <taxon>Anthephorinae</taxon>
        <taxon>Digitaria</taxon>
    </lineage>
</organism>
<evidence type="ECO:0000256" key="5">
    <source>
        <dbReference type="ARBA" id="ARBA00007072"/>
    </source>
</evidence>